<organism evidence="1 2">
    <name type="scientific">Allacma fusca</name>
    <dbReference type="NCBI Taxonomy" id="39272"/>
    <lineage>
        <taxon>Eukaryota</taxon>
        <taxon>Metazoa</taxon>
        <taxon>Ecdysozoa</taxon>
        <taxon>Arthropoda</taxon>
        <taxon>Hexapoda</taxon>
        <taxon>Collembola</taxon>
        <taxon>Symphypleona</taxon>
        <taxon>Sminthuridae</taxon>
        <taxon>Allacma</taxon>
    </lineage>
</organism>
<evidence type="ECO:0000313" key="2">
    <source>
        <dbReference type="Proteomes" id="UP000708208"/>
    </source>
</evidence>
<feature type="non-terminal residue" evidence="1">
    <location>
        <position position="1"/>
    </location>
</feature>
<gene>
    <name evidence="1" type="ORF">AFUS01_LOCUS9153</name>
</gene>
<accession>A0A8J2NVA3</accession>
<keyword evidence="2" id="KW-1185">Reference proteome</keyword>
<protein>
    <submittedName>
        <fullName evidence="1">Uncharacterized protein</fullName>
    </submittedName>
</protein>
<comment type="caution">
    <text evidence="1">The sequence shown here is derived from an EMBL/GenBank/DDBJ whole genome shotgun (WGS) entry which is preliminary data.</text>
</comment>
<dbReference type="EMBL" id="CAJVCH010065014">
    <property type="protein sequence ID" value="CAG7719852.1"/>
    <property type="molecule type" value="Genomic_DNA"/>
</dbReference>
<feature type="non-terminal residue" evidence="1">
    <location>
        <position position="21"/>
    </location>
</feature>
<sequence>MGSFLMTIFMAIMDHYLLRRV</sequence>
<name>A0A8J2NVA3_9HEXA</name>
<reference evidence="1" key="1">
    <citation type="submission" date="2021-06" db="EMBL/GenBank/DDBJ databases">
        <authorList>
            <person name="Hodson N. C."/>
            <person name="Mongue J. A."/>
            <person name="Jaron S. K."/>
        </authorList>
    </citation>
    <scope>NUCLEOTIDE SEQUENCE</scope>
</reference>
<proteinExistence type="predicted"/>
<dbReference type="Proteomes" id="UP000708208">
    <property type="component" value="Unassembled WGS sequence"/>
</dbReference>
<dbReference type="AlphaFoldDB" id="A0A8J2NVA3"/>
<evidence type="ECO:0000313" key="1">
    <source>
        <dbReference type="EMBL" id="CAG7719852.1"/>
    </source>
</evidence>